<dbReference type="PROSITE" id="PS00107">
    <property type="entry name" value="PROTEIN_KINASE_ATP"/>
    <property type="match status" value="1"/>
</dbReference>
<dbReference type="EMBL" id="JAJSOW010000002">
    <property type="protein sequence ID" value="KAI9197706.1"/>
    <property type="molecule type" value="Genomic_DNA"/>
</dbReference>
<evidence type="ECO:0000256" key="9">
    <source>
        <dbReference type="ARBA" id="ARBA00022741"/>
    </source>
</evidence>
<evidence type="ECO:0000256" key="5">
    <source>
        <dbReference type="ARBA" id="ARBA00022679"/>
    </source>
</evidence>
<accession>A0AAD5P3Q2</accession>
<evidence type="ECO:0000256" key="18">
    <source>
        <dbReference type="PROSITE-ProRule" id="PRU10141"/>
    </source>
</evidence>
<keyword evidence="4" id="KW-0597">Phosphoprotein</keyword>
<keyword evidence="15" id="KW-0325">Glycoprotein</keyword>
<feature type="domain" description="Gnk2-homologous" evidence="22">
    <location>
        <begin position="140"/>
        <end position="247"/>
    </location>
</feature>
<name>A0AAD5P3Q2_ACENE</name>
<comment type="caution">
    <text evidence="23">The sequence shown here is derived from an EMBL/GenBank/DDBJ whole genome shotgun (WGS) entry which is preliminary data.</text>
</comment>
<dbReference type="PANTHER" id="PTHR27002:SF1073">
    <property type="entry name" value="CYSTEINE-RICH RECEPTOR-LIKE PROTEIN KINASE 29"/>
    <property type="match status" value="1"/>
</dbReference>
<sequence length="556" mass="62502">MVAIGSSRLLFFLFCALVHVTFTISQPDFFYHLCLSENGNYTTNSTYQANLNSLLSSISSNSEINYGFYNFSAGHGSDKVNAIALCREDINLDVCRSCVNDSISKLTQLCPYRKEAIGWYDNCMLRYSNRDIFHIMDTEASLRYYLCNPNNVSSLVQFNQVLENLLDGLRSKAASGGSLGKFAVGKASAPDFKTLYALVQCTPDLSEQECNDCLVSITGGFFKRCDGKEGVRVVSPSCILRFETFRFYEPATVDELDLPSSPPSLLSPPPLLSNNTTKEGNGDNISRTVIIVIVVLAAVLMILIISIGIFFPKRNLKEKITKTIHHCLAPFVKESLQFDIGTIRAATENFSEAKKLGQGGFGAVYKGTLPDGQEVAVKRLFMNSKQGEVEFKNEVTLVAGLQHRNLVKLLGFCLERNERILVYEFLPNSSLDHFIFNPIKREDLDWERRYKIIEDIARGLLYLHEDSRLRIIHRDLKASNILLDSEMNPKISDFGTARLFELDQTHIITNRIVGTLGYMAPEYVIHHHFSVKSDVFSFGVLVLELVSGQNRSWFDT</sequence>
<evidence type="ECO:0000256" key="2">
    <source>
        <dbReference type="ARBA" id="ARBA00012513"/>
    </source>
</evidence>
<evidence type="ECO:0000256" key="7">
    <source>
        <dbReference type="ARBA" id="ARBA00022729"/>
    </source>
</evidence>
<evidence type="ECO:0000256" key="12">
    <source>
        <dbReference type="ARBA" id="ARBA00022989"/>
    </source>
</evidence>
<dbReference type="PROSITE" id="PS51473">
    <property type="entry name" value="GNK2"/>
    <property type="match status" value="2"/>
</dbReference>
<dbReference type="Proteomes" id="UP001064489">
    <property type="component" value="Chromosome 13"/>
</dbReference>
<keyword evidence="12 19" id="KW-1133">Transmembrane helix</keyword>
<evidence type="ECO:0000256" key="4">
    <source>
        <dbReference type="ARBA" id="ARBA00022553"/>
    </source>
</evidence>
<keyword evidence="13 19" id="KW-0472">Membrane</keyword>
<evidence type="ECO:0000313" key="24">
    <source>
        <dbReference type="Proteomes" id="UP001064489"/>
    </source>
</evidence>
<dbReference type="Gene3D" id="3.30.200.20">
    <property type="entry name" value="Phosphorylase Kinase, domain 1"/>
    <property type="match status" value="1"/>
</dbReference>
<protein>
    <recommendedName>
        <fullName evidence="2">non-specific serine/threonine protein kinase</fullName>
        <ecNumber evidence="2">2.7.11.1</ecNumber>
    </recommendedName>
</protein>
<evidence type="ECO:0000256" key="17">
    <source>
        <dbReference type="ARBA" id="ARBA00048679"/>
    </source>
</evidence>
<keyword evidence="5" id="KW-0808">Transferase</keyword>
<keyword evidence="9 18" id="KW-0547">Nucleotide-binding</keyword>
<dbReference type="GO" id="GO:0005524">
    <property type="term" value="F:ATP binding"/>
    <property type="evidence" value="ECO:0007669"/>
    <property type="project" value="UniProtKB-UniRule"/>
</dbReference>
<evidence type="ECO:0000256" key="11">
    <source>
        <dbReference type="ARBA" id="ARBA00022840"/>
    </source>
</evidence>
<dbReference type="FunFam" id="3.30.430.20:FF:000002">
    <property type="entry name" value="Cysteine-rich receptor-like protein kinase 10"/>
    <property type="match status" value="1"/>
</dbReference>
<dbReference type="PROSITE" id="PS50011">
    <property type="entry name" value="PROTEIN_KINASE_DOM"/>
    <property type="match status" value="1"/>
</dbReference>
<dbReference type="Gene3D" id="1.10.510.10">
    <property type="entry name" value="Transferase(Phosphotransferase) domain 1"/>
    <property type="match status" value="1"/>
</dbReference>
<dbReference type="InterPro" id="IPR002902">
    <property type="entry name" value="GNK2"/>
</dbReference>
<dbReference type="InterPro" id="IPR008271">
    <property type="entry name" value="Ser/Thr_kinase_AS"/>
</dbReference>
<feature type="signal peptide" evidence="20">
    <location>
        <begin position="1"/>
        <end position="25"/>
    </location>
</feature>
<proteinExistence type="predicted"/>
<dbReference type="Pfam" id="PF01657">
    <property type="entry name" value="Stress-antifung"/>
    <property type="match status" value="2"/>
</dbReference>
<keyword evidence="10" id="KW-0418">Kinase</keyword>
<evidence type="ECO:0000313" key="23">
    <source>
        <dbReference type="EMBL" id="KAI9197706.1"/>
    </source>
</evidence>
<keyword evidence="11 18" id="KW-0067">ATP-binding</keyword>
<dbReference type="PROSITE" id="PS00108">
    <property type="entry name" value="PROTEIN_KINASE_ST"/>
    <property type="match status" value="1"/>
</dbReference>
<feature type="chain" id="PRO_5042047778" description="non-specific serine/threonine protein kinase" evidence="20">
    <location>
        <begin position="26"/>
        <end position="556"/>
    </location>
</feature>
<gene>
    <name evidence="23" type="ORF">LWI28_002811</name>
</gene>
<dbReference type="Gene3D" id="3.30.430.20">
    <property type="entry name" value="Gnk2 domain, C-X8-C-X2-C motif"/>
    <property type="match status" value="2"/>
</dbReference>
<dbReference type="InterPro" id="IPR011009">
    <property type="entry name" value="Kinase-like_dom_sf"/>
</dbReference>
<dbReference type="FunFam" id="3.30.430.20:FF:000003">
    <property type="entry name" value="Cysteine-rich RLK (RECEPTOR-like protein kinase) 10"/>
    <property type="match status" value="1"/>
</dbReference>
<evidence type="ECO:0000256" key="8">
    <source>
        <dbReference type="ARBA" id="ARBA00022737"/>
    </source>
</evidence>
<dbReference type="SUPFAM" id="SSF56112">
    <property type="entry name" value="Protein kinase-like (PK-like)"/>
    <property type="match status" value="1"/>
</dbReference>
<comment type="catalytic activity">
    <reaction evidence="16">
        <text>L-threonyl-[protein] + ATP = O-phospho-L-threonyl-[protein] + ADP + H(+)</text>
        <dbReference type="Rhea" id="RHEA:46608"/>
        <dbReference type="Rhea" id="RHEA-COMP:11060"/>
        <dbReference type="Rhea" id="RHEA-COMP:11605"/>
        <dbReference type="ChEBI" id="CHEBI:15378"/>
        <dbReference type="ChEBI" id="CHEBI:30013"/>
        <dbReference type="ChEBI" id="CHEBI:30616"/>
        <dbReference type="ChEBI" id="CHEBI:61977"/>
        <dbReference type="ChEBI" id="CHEBI:456216"/>
        <dbReference type="EC" id="2.7.11.1"/>
    </reaction>
</comment>
<keyword evidence="7 20" id="KW-0732">Signal</keyword>
<dbReference type="InterPro" id="IPR017441">
    <property type="entry name" value="Protein_kinase_ATP_BS"/>
</dbReference>
<evidence type="ECO:0000256" key="16">
    <source>
        <dbReference type="ARBA" id="ARBA00047899"/>
    </source>
</evidence>
<evidence type="ECO:0000256" key="14">
    <source>
        <dbReference type="ARBA" id="ARBA00023170"/>
    </source>
</evidence>
<evidence type="ECO:0000256" key="13">
    <source>
        <dbReference type="ARBA" id="ARBA00023136"/>
    </source>
</evidence>
<dbReference type="FunFam" id="3.30.200.20:FF:000142">
    <property type="entry name" value="Cysteine-rich receptor-like protein kinase 10"/>
    <property type="match status" value="1"/>
</dbReference>
<evidence type="ECO:0000256" key="6">
    <source>
        <dbReference type="ARBA" id="ARBA00022692"/>
    </source>
</evidence>
<keyword evidence="24" id="KW-1185">Reference proteome</keyword>
<organism evidence="23 24">
    <name type="scientific">Acer negundo</name>
    <name type="common">Box elder</name>
    <dbReference type="NCBI Taxonomy" id="4023"/>
    <lineage>
        <taxon>Eukaryota</taxon>
        <taxon>Viridiplantae</taxon>
        <taxon>Streptophyta</taxon>
        <taxon>Embryophyta</taxon>
        <taxon>Tracheophyta</taxon>
        <taxon>Spermatophyta</taxon>
        <taxon>Magnoliopsida</taxon>
        <taxon>eudicotyledons</taxon>
        <taxon>Gunneridae</taxon>
        <taxon>Pentapetalae</taxon>
        <taxon>rosids</taxon>
        <taxon>malvids</taxon>
        <taxon>Sapindales</taxon>
        <taxon>Sapindaceae</taxon>
        <taxon>Hippocastanoideae</taxon>
        <taxon>Acereae</taxon>
        <taxon>Acer</taxon>
    </lineage>
</organism>
<dbReference type="PANTHER" id="PTHR27002">
    <property type="entry name" value="RECEPTOR-LIKE SERINE/THREONINE-PROTEIN KINASE SD1-8"/>
    <property type="match status" value="1"/>
</dbReference>
<feature type="transmembrane region" description="Helical" evidence="19">
    <location>
        <begin position="289"/>
        <end position="311"/>
    </location>
</feature>
<reference evidence="23 24" key="1">
    <citation type="journal article" date="2022" name="Plant J.">
        <title>Strategies of tolerance reflected in two North American maple genomes.</title>
        <authorList>
            <person name="McEvoy S.L."/>
            <person name="Sezen U.U."/>
            <person name="Trouern-Trend A."/>
            <person name="McMahon S.M."/>
            <person name="Schaberg P.G."/>
            <person name="Yang J."/>
            <person name="Wegrzyn J.L."/>
            <person name="Swenson N.G."/>
        </authorList>
    </citation>
    <scope>NUCLEOTIDE SEQUENCE [LARGE SCALE GENOMIC DNA]</scope>
    <source>
        <strain evidence="23">91603</strain>
    </source>
</reference>
<dbReference type="AlphaFoldDB" id="A0AAD5P3Q2"/>
<dbReference type="InterPro" id="IPR000719">
    <property type="entry name" value="Prot_kinase_dom"/>
</dbReference>
<feature type="domain" description="Gnk2-homologous" evidence="22">
    <location>
        <begin position="29"/>
        <end position="132"/>
    </location>
</feature>
<dbReference type="InterPro" id="IPR038408">
    <property type="entry name" value="GNK2_sf"/>
</dbReference>
<dbReference type="FunFam" id="1.10.510.10:FF:001023">
    <property type="entry name" value="Os07g0541700 protein"/>
    <property type="match status" value="1"/>
</dbReference>
<dbReference type="GO" id="GO:0004674">
    <property type="term" value="F:protein serine/threonine kinase activity"/>
    <property type="evidence" value="ECO:0007669"/>
    <property type="project" value="UniProtKB-KW"/>
</dbReference>
<dbReference type="Pfam" id="PF00069">
    <property type="entry name" value="Pkinase"/>
    <property type="match status" value="1"/>
</dbReference>
<evidence type="ECO:0000259" key="21">
    <source>
        <dbReference type="PROSITE" id="PS50011"/>
    </source>
</evidence>
<evidence type="ECO:0000256" key="20">
    <source>
        <dbReference type="SAM" id="SignalP"/>
    </source>
</evidence>
<keyword evidence="8" id="KW-0677">Repeat</keyword>
<evidence type="ECO:0000259" key="22">
    <source>
        <dbReference type="PROSITE" id="PS51473"/>
    </source>
</evidence>
<dbReference type="GO" id="GO:0005886">
    <property type="term" value="C:plasma membrane"/>
    <property type="evidence" value="ECO:0007669"/>
    <property type="project" value="TreeGrafter"/>
</dbReference>
<keyword evidence="6 19" id="KW-0812">Transmembrane</keyword>
<evidence type="ECO:0000256" key="1">
    <source>
        <dbReference type="ARBA" id="ARBA00004167"/>
    </source>
</evidence>
<evidence type="ECO:0000256" key="3">
    <source>
        <dbReference type="ARBA" id="ARBA00022527"/>
    </source>
</evidence>
<evidence type="ECO:0000256" key="15">
    <source>
        <dbReference type="ARBA" id="ARBA00023180"/>
    </source>
</evidence>
<evidence type="ECO:0000256" key="19">
    <source>
        <dbReference type="SAM" id="Phobius"/>
    </source>
</evidence>
<keyword evidence="3" id="KW-0723">Serine/threonine-protein kinase</keyword>
<dbReference type="CDD" id="cd23509">
    <property type="entry name" value="Gnk2-like"/>
    <property type="match status" value="2"/>
</dbReference>
<feature type="binding site" evidence="18">
    <location>
        <position position="378"/>
    </location>
    <ligand>
        <name>ATP</name>
        <dbReference type="ChEBI" id="CHEBI:30616"/>
    </ligand>
</feature>
<dbReference type="EC" id="2.7.11.1" evidence="2"/>
<dbReference type="SMART" id="SM00220">
    <property type="entry name" value="S_TKc"/>
    <property type="match status" value="1"/>
</dbReference>
<keyword evidence="14" id="KW-0675">Receptor</keyword>
<comment type="catalytic activity">
    <reaction evidence="17">
        <text>L-seryl-[protein] + ATP = O-phospho-L-seryl-[protein] + ADP + H(+)</text>
        <dbReference type="Rhea" id="RHEA:17989"/>
        <dbReference type="Rhea" id="RHEA-COMP:9863"/>
        <dbReference type="Rhea" id="RHEA-COMP:11604"/>
        <dbReference type="ChEBI" id="CHEBI:15378"/>
        <dbReference type="ChEBI" id="CHEBI:29999"/>
        <dbReference type="ChEBI" id="CHEBI:30616"/>
        <dbReference type="ChEBI" id="CHEBI:83421"/>
        <dbReference type="ChEBI" id="CHEBI:456216"/>
        <dbReference type="EC" id="2.7.11.1"/>
    </reaction>
</comment>
<evidence type="ECO:0000256" key="10">
    <source>
        <dbReference type="ARBA" id="ARBA00022777"/>
    </source>
</evidence>
<feature type="domain" description="Protein kinase" evidence="21">
    <location>
        <begin position="350"/>
        <end position="556"/>
    </location>
</feature>
<comment type="subcellular location">
    <subcellularLocation>
        <location evidence="1">Membrane</location>
        <topology evidence="1">Single-pass membrane protein</topology>
    </subcellularLocation>
</comment>